<comment type="caution">
    <text evidence="2">The sequence shown here is derived from an EMBL/GenBank/DDBJ whole genome shotgun (WGS) entry which is preliminary data.</text>
</comment>
<sequence length="138" mass="15655">MEEVRVEATGIVFLVVLFVIIMTAADIQKKKHYNSFTEVLDGDILSYECQQTGIVIDTQKHTVRIFNKDKDSTYTFDEIREINYTLSEGGKFYGNGTLRGMNNAAIANWREQLSANKRSGLNILPMILKIPCGKLMFP</sequence>
<dbReference type="AlphaFoldDB" id="A0A656IKK6"/>
<protein>
    <recommendedName>
        <fullName evidence="4">DUF4755 domain-containing protein</fullName>
    </recommendedName>
</protein>
<proteinExistence type="predicted"/>
<organism evidence="2 3">
    <name type="scientific">Salmonella enteritidis (strain 2009K0958)</name>
    <dbReference type="NCBI Taxonomy" id="1192586"/>
    <lineage>
        <taxon>Bacteria</taxon>
        <taxon>Pseudomonadati</taxon>
        <taxon>Pseudomonadota</taxon>
        <taxon>Gammaproteobacteria</taxon>
        <taxon>Enterobacterales</taxon>
        <taxon>Enterobacteriaceae</taxon>
        <taxon>Salmonella</taxon>
    </lineage>
</organism>
<evidence type="ECO:0008006" key="4">
    <source>
        <dbReference type="Google" id="ProtNLM"/>
    </source>
</evidence>
<dbReference type="Proteomes" id="UP000014535">
    <property type="component" value="Unassembled WGS sequence"/>
</dbReference>
<keyword evidence="1" id="KW-1133">Transmembrane helix</keyword>
<dbReference type="InterPro" id="IPR031863">
    <property type="entry name" value="DUF4755"/>
</dbReference>
<dbReference type="Pfam" id="PF15947">
    <property type="entry name" value="DUF4755"/>
    <property type="match status" value="1"/>
</dbReference>
<feature type="transmembrane region" description="Helical" evidence="1">
    <location>
        <begin position="6"/>
        <end position="25"/>
    </location>
</feature>
<name>A0A656IKK6_SALE2</name>
<evidence type="ECO:0000313" key="3">
    <source>
        <dbReference type="Proteomes" id="UP000014535"/>
    </source>
</evidence>
<evidence type="ECO:0000313" key="2">
    <source>
        <dbReference type="EMBL" id="EPI76871.1"/>
    </source>
</evidence>
<keyword evidence="1" id="KW-0472">Membrane</keyword>
<evidence type="ECO:0000256" key="1">
    <source>
        <dbReference type="SAM" id="Phobius"/>
    </source>
</evidence>
<keyword evidence="1" id="KW-0812">Transmembrane</keyword>
<reference evidence="2 3" key="1">
    <citation type="submission" date="2013-04" db="EMBL/GenBank/DDBJ databases">
        <authorList>
            <person name="McClelland M."/>
            <person name="Porwollik S."/>
            <person name="Desai P."/>
            <person name="Cheng P."/>
            <person name="Wollam A."/>
            <person name="Pepin K."/>
            <person name="Palsikar V.B."/>
            <person name="Fulton L."/>
            <person name="Fulton R."/>
            <person name="Delehaunty K."/>
            <person name="Fronick C."/>
            <person name="Godfrey J."/>
            <person name="Waligorski J."/>
            <person name="Appelbaum E."/>
            <person name="Tomlinson C."/>
            <person name="Warren W."/>
            <person name="Sodergren E."/>
            <person name="Weinstock G."/>
            <person name="Wilson R.K."/>
        </authorList>
    </citation>
    <scope>NUCLEOTIDE SEQUENCE [LARGE SCALE GENOMIC DNA]</scope>
    <source>
        <strain evidence="2 3">2009K0958</strain>
    </source>
</reference>
<gene>
    <name evidence="2" type="ORF">A673_00179</name>
</gene>
<dbReference type="EMBL" id="ATFT01000004">
    <property type="protein sequence ID" value="EPI76871.1"/>
    <property type="molecule type" value="Genomic_DNA"/>
</dbReference>
<accession>A0A656IKK6</accession>